<feature type="coiled-coil region" evidence="2">
    <location>
        <begin position="30"/>
        <end position="57"/>
    </location>
</feature>
<organism evidence="4 5">
    <name type="scientific">Malassezia yamatoensis</name>
    <dbReference type="NCBI Taxonomy" id="253288"/>
    <lineage>
        <taxon>Eukaryota</taxon>
        <taxon>Fungi</taxon>
        <taxon>Dikarya</taxon>
        <taxon>Basidiomycota</taxon>
        <taxon>Ustilaginomycotina</taxon>
        <taxon>Malasseziomycetes</taxon>
        <taxon>Malasseziales</taxon>
        <taxon>Malasseziaceae</taxon>
        <taxon>Malassezia</taxon>
    </lineage>
</organism>
<dbReference type="EMBL" id="CP119944">
    <property type="protein sequence ID" value="WFC99076.1"/>
    <property type="molecule type" value="Genomic_DNA"/>
</dbReference>
<gene>
    <name evidence="4" type="ORF">MYAM1_001812</name>
</gene>
<name>A0AAJ5YSQ0_9BASI</name>
<accession>A0AAJ5YSQ0</accession>
<sequence length="299" mass="34848">MPARQKQKRKHRNEFSRNAGLEKNWHDYDLVEQKEHLNEAADEIDLIRSRLDESAAKERLQSASRTDTEIFEALRKYEHNLEFILCLGIGSLREKPAQYQLAFLMMLRRGLECTVSIFDPLFDARDLALVRHLGMQAPLENKCGHYTLDRPTFVYMPRCPRELYESLLRANWTELLLRQMVLCGNDLDHYNAMDTYPAMTRISQHYYRYAMPSYEEAPLGVLDAVLHTFFAPLELSPELDTGAGWSYKAAPTNRRRRTRRANIEDLTTAMNETTLEDFWSLPPEAHHESEVIQTPIVIS</sequence>
<protein>
    <recommendedName>
        <fullName evidence="3">SRR1-like domain-containing protein</fullName>
    </recommendedName>
</protein>
<evidence type="ECO:0000313" key="5">
    <source>
        <dbReference type="Proteomes" id="UP001219567"/>
    </source>
</evidence>
<dbReference type="AlphaFoldDB" id="A0AAJ5YSQ0"/>
<dbReference type="GO" id="GO:0005737">
    <property type="term" value="C:cytoplasm"/>
    <property type="evidence" value="ECO:0007669"/>
    <property type="project" value="TreeGrafter"/>
</dbReference>
<keyword evidence="2" id="KW-0175">Coiled coil</keyword>
<dbReference type="PANTHER" id="PTHR28626">
    <property type="entry name" value="SRR1-LIKE PROTEIN"/>
    <property type="match status" value="1"/>
</dbReference>
<dbReference type="InterPro" id="IPR012942">
    <property type="entry name" value="SRR1-like"/>
</dbReference>
<evidence type="ECO:0000256" key="2">
    <source>
        <dbReference type="SAM" id="Coils"/>
    </source>
</evidence>
<dbReference type="Pfam" id="PF07985">
    <property type="entry name" value="SRR1"/>
    <property type="match status" value="1"/>
</dbReference>
<dbReference type="PANTHER" id="PTHR28626:SF3">
    <property type="entry name" value="SRR1-LIKE PROTEIN"/>
    <property type="match status" value="1"/>
</dbReference>
<dbReference type="Proteomes" id="UP001219567">
    <property type="component" value="Chromosome 2"/>
</dbReference>
<evidence type="ECO:0000313" key="4">
    <source>
        <dbReference type="EMBL" id="WFC99076.1"/>
    </source>
</evidence>
<dbReference type="InterPro" id="IPR040044">
    <property type="entry name" value="SRR1L"/>
</dbReference>
<comment type="similarity">
    <text evidence="1">Belongs to the SRR1 family.</text>
</comment>
<feature type="domain" description="SRR1-like" evidence="3">
    <location>
        <begin position="73"/>
        <end position="205"/>
    </location>
</feature>
<evidence type="ECO:0000259" key="3">
    <source>
        <dbReference type="Pfam" id="PF07985"/>
    </source>
</evidence>
<dbReference type="GO" id="GO:0005634">
    <property type="term" value="C:nucleus"/>
    <property type="evidence" value="ECO:0007669"/>
    <property type="project" value="TreeGrafter"/>
</dbReference>
<reference evidence="4 5" key="1">
    <citation type="submission" date="2023-03" db="EMBL/GenBank/DDBJ databases">
        <title>Mating type loci evolution in Malassezia.</title>
        <authorList>
            <person name="Coelho M.A."/>
        </authorList>
    </citation>
    <scope>NUCLEOTIDE SEQUENCE [LARGE SCALE GENOMIC DNA]</scope>
    <source>
        <strain evidence="4 5">CBS 9725</strain>
    </source>
</reference>
<evidence type="ECO:0000256" key="1">
    <source>
        <dbReference type="ARBA" id="ARBA00009856"/>
    </source>
</evidence>
<proteinExistence type="inferred from homology"/>
<keyword evidence="5" id="KW-1185">Reference proteome</keyword>